<dbReference type="Proteomes" id="UP001629246">
    <property type="component" value="Unassembled WGS sequence"/>
</dbReference>
<organism evidence="2 3">
    <name type="scientific">Herbaspirillum lusitanum</name>
    <dbReference type="NCBI Taxonomy" id="213312"/>
    <lineage>
        <taxon>Bacteria</taxon>
        <taxon>Pseudomonadati</taxon>
        <taxon>Pseudomonadota</taxon>
        <taxon>Betaproteobacteria</taxon>
        <taxon>Burkholderiales</taxon>
        <taxon>Oxalobacteraceae</taxon>
        <taxon>Herbaspirillum</taxon>
    </lineage>
</organism>
<dbReference type="Pfam" id="PF06551">
    <property type="entry name" value="DUF1120"/>
    <property type="match status" value="1"/>
</dbReference>
<evidence type="ECO:0000256" key="1">
    <source>
        <dbReference type="SAM" id="SignalP"/>
    </source>
</evidence>
<feature type="signal peptide" evidence="1">
    <location>
        <begin position="1"/>
        <end position="24"/>
    </location>
</feature>
<feature type="chain" id="PRO_5047346323" evidence="1">
    <location>
        <begin position="25"/>
        <end position="213"/>
    </location>
</feature>
<dbReference type="RefSeq" id="WP_408154481.1">
    <property type="nucleotide sequence ID" value="NZ_JAQQFM010000001.1"/>
</dbReference>
<comment type="caution">
    <text evidence="2">The sequence shown here is derived from an EMBL/GenBank/DDBJ whole genome shotgun (WGS) entry which is preliminary data.</text>
</comment>
<name>A0ABW9A657_9BURK</name>
<protein>
    <submittedName>
        <fullName evidence="2">DUF1120 domain-containing protein</fullName>
    </submittedName>
</protein>
<dbReference type="InterPro" id="IPR010546">
    <property type="entry name" value="DUF1120"/>
</dbReference>
<reference evidence="2 3" key="1">
    <citation type="journal article" date="2024" name="Chem. Sci.">
        <title>Discovery of megapolipeptins by genome mining of a Burkholderiales bacteria collection.</title>
        <authorList>
            <person name="Paulo B.S."/>
            <person name="Recchia M.J.J."/>
            <person name="Lee S."/>
            <person name="Fergusson C.H."/>
            <person name="Romanowski S.B."/>
            <person name="Hernandez A."/>
            <person name="Krull N."/>
            <person name="Liu D.Y."/>
            <person name="Cavanagh H."/>
            <person name="Bos A."/>
            <person name="Gray C.A."/>
            <person name="Murphy B.T."/>
            <person name="Linington R.G."/>
            <person name="Eustaquio A.S."/>
        </authorList>
    </citation>
    <scope>NUCLEOTIDE SEQUENCE [LARGE SCALE GENOMIC DNA]</scope>
    <source>
        <strain evidence="2 3">RL21-008-BIB-A</strain>
    </source>
</reference>
<accession>A0ABW9A657</accession>
<evidence type="ECO:0000313" key="3">
    <source>
        <dbReference type="Proteomes" id="UP001629246"/>
    </source>
</evidence>
<keyword evidence="1" id="KW-0732">Signal</keyword>
<evidence type="ECO:0000313" key="2">
    <source>
        <dbReference type="EMBL" id="MFL9923147.1"/>
    </source>
</evidence>
<keyword evidence="3" id="KW-1185">Reference proteome</keyword>
<proteinExistence type="predicted"/>
<dbReference type="EMBL" id="JAQQFM010000001">
    <property type="protein sequence ID" value="MFL9923147.1"/>
    <property type="molecule type" value="Genomic_DNA"/>
</dbReference>
<sequence length="213" mass="21868">MKKITLLSTVAATAFAMFTCAAYAADTAELKVKGVIKPAACTPSFSGGGVIDYGVIPASSLKADAYTTLPTKEVNLSITCDAAVKVAFKAKDNRANSVVSGIVSEAEANFGLGTVAGKNVGGYIINISRASTVDGAAANNIYSLDSGKSWSNGAGNVWNNGALFGFSTGSQPMSTKQLNAKLNVTTVLNKPANLPLTQEVPLDGSATFEVIYL</sequence>
<gene>
    <name evidence="2" type="ORF">PQR62_02635</name>
</gene>